<dbReference type="SMART" id="SM00698">
    <property type="entry name" value="MORN"/>
    <property type="match status" value="4"/>
</dbReference>
<evidence type="ECO:0000313" key="2">
    <source>
        <dbReference type="EMBL" id="KAK2988851.1"/>
    </source>
</evidence>
<dbReference type="SUPFAM" id="SSF82185">
    <property type="entry name" value="Histone H3 K4-specific methyltransferase SET7/9 N-terminal domain"/>
    <property type="match status" value="1"/>
</dbReference>
<reference evidence="2" key="1">
    <citation type="submission" date="2022-12" db="EMBL/GenBank/DDBJ databases">
        <title>Draft genome assemblies for two species of Escallonia (Escalloniales).</title>
        <authorList>
            <person name="Chanderbali A."/>
            <person name="Dervinis C."/>
            <person name="Anghel I."/>
            <person name="Soltis D."/>
            <person name="Soltis P."/>
            <person name="Zapata F."/>
        </authorList>
    </citation>
    <scope>NUCLEOTIDE SEQUENCE</scope>
    <source>
        <strain evidence="2">UCBG92.1500</strain>
        <tissue evidence="2">Leaf</tissue>
    </source>
</reference>
<dbReference type="AlphaFoldDB" id="A0AA88RT59"/>
<name>A0AA88RT59_9ASTE</name>
<dbReference type="PANTHER" id="PTHR43215:SF14">
    <property type="entry name" value="RADIAL SPOKE HEAD 1 HOMOLOG"/>
    <property type="match status" value="1"/>
</dbReference>
<dbReference type="Gene3D" id="2.20.110.10">
    <property type="entry name" value="Histone H3 K4-specific methyltransferase SET7/9 N-terminal domain"/>
    <property type="match status" value="1"/>
</dbReference>
<protein>
    <submittedName>
        <fullName evidence="2">Uncharacterized protein</fullName>
    </submittedName>
</protein>
<dbReference type="GO" id="GO:0016020">
    <property type="term" value="C:membrane"/>
    <property type="evidence" value="ECO:0007669"/>
    <property type="project" value="UniProtKB-ARBA"/>
</dbReference>
<dbReference type="Proteomes" id="UP001187471">
    <property type="component" value="Unassembled WGS sequence"/>
</dbReference>
<dbReference type="InterPro" id="IPR003409">
    <property type="entry name" value="MORN"/>
</dbReference>
<dbReference type="PANTHER" id="PTHR43215">
    <property type="entry name" value="RADIAL SPOKE HEAD 1 HOMOLOG"/>
    <property type="match status" value="1"/>
</dbReference>
<keyword evidence="3" id="KW-1185">Reference proteome</keyword>
<keyword evidence="1" id="KW-0677">Repeat</keyword>
<evidence type="ECO:0000313" key="3">
    <source>
        <dbReference type="Proteomes" id="UP001187471"/>
    </source>
</evidence>
<dbReference type="EMBL" id="JAVXUO010000816">
    <property type="protein sequence ID" value="KAK2988851.1"/>
    <property type="molecule type" value="Genomic_DNA"/>
</dbReference>
<comment type="caution">
    <text evidence="2">The sequence shown here is derived from an EMBL/GenBank/DDBJ whole genome shotgun (WGS) entry which is preliminary data.</text>
</comment>
<gene>
    <name evidence="2" type="ORF">RJ640_000183</name>
</gene>
<proteinExistence type="predicted"/>
<accession>A0AA88RT59</accession>
<sequence length="185" mass="19918">MGGRPPDLLQIHATVASNAKLGTIAPTLSSASYSPQPLKTTSTPIDAVTETRKGTNPKIHLRTQVTPAAVASASSPAALEKHLQNGDLYIGSFSSHVPQGSGKYLWADGCMYQGDWKRDKASGKGKFSSPSGATFEGEFKSGWMEGFGTFTGSDDDTYRGSWTSDRQHGYGQKRYVNIDYSMMII</sequence>
<dbReference type="Pfam" id="PF02493">
    <property type="entry name" value="MORN"/>
    <property type="match status" value="4"/>
</dbReference>
<organism evidence="2 3">
    <name type="scientific">Escallonia rubra</name>
    <dbReference type="NCBI Taxonomy" id="112253"/>
    <lineage>
        <taxon>Eukaryota</taxon>
        <taxon>Viridiplantae</taxon>
        <taxon>Streptophyta</taxon>
        <taxon>Embryophyta</taxon>
        <taxon>Tracheophyta</taxon>
        <taxon>Spermatophyta</taxon>
        <taxon>Magnoliopsida</taxon>
        <taxon>eudicotyledons</taxon>
        <taxon>Gunneridae</taxon>
        <taxon>Pentapetalae</taxon>
        <taxon>asterids</taxon>
        <taxon>campanulids</taxon>
        <taxon>Escalloniales</taxon>
        <taxon>Escalloniaceae</taxon>
        <taxon>Escallonia</taxon>
    </lineage>
</organism>
<evidence type="ECO:0000256" key="1">
    <source>
        <dbReference type="ARBA" id="ARBA00022737"/>
    </source>
</evidence>